<dbReference type="PROSITE" id="PS50885">
    <property type="entry name" value="HAMP"/>
    <property type="match status" value="1"/>
</dbReference>
<dbReference type="InterPro" id="IPR036890">
    <property type="entry name" value="HATPase_C_sf"/>
</dbReference>
<dbReference type="SUPFAM" id="SSF47384">
    <property type="entry name" value="Homodimeric domain of signal transducing histidine kinase"/>
    <property type="match status" value="1"/>
</dbReference>
<keyword evidence="7" id="KW-0808">Transferase</keyword>
<keyword evidence="19" id="KW-1185">Reference proteome</keyword>
<dbReference type="Pfam" id="PF00512">
    <property type="entry name" value="HisKA"/>
    <property type="match status" value="1"/>
</dbReference>
<dbReference type="EC" id="2.7.13.3" evidence="3"/>
<dbReference type="Pfam" id="PF00672">
    <property type="entry name" value="HAMP"/>
    <property type="match status" value="1"/>
</dbReference>
<evidence type="ECO:0000256" key="6">
    <source>
        <dbReference type="ARBA" id="ARBA00022553"/>
    </source>
</evidence>
<sequence>MQIIGGWIADVLPKGLYARALIIIIAPIVVLEGVVAFVFMERHWQAVTRRLSEATARDIAAVIDIYEDYPKKDEYSQLIEMARDRLNLSMQVLPPGDLPAPRPKPFFALLDRALSVEIRRQVQKPFWIDTVGQSRHVEIRVKLENAILRFVATRSQTYASNSHIFLLWMIGSSVILLTVAILFLRNQIRPILRLAEAADAFGKGRRVPDDFRPRGAREVRQAATAFLEMRDRITTHVEQRTTMLAGVSHDLRTILTRFKLELALLGDTPEALSLQADVREMQDMLEDYLAFAKGDGGEESAPTNLRELLEEVEVEAQYFGTPIELKMRKRREDLVLPLKRQAFKRAVTNLVSNAARFGDQIIIRGAVEGQWVRVEVDDNGPGIPPDERANVFKPFYRLDHARNQDEGNTGLGLAIARDIAKSHGGDITLGESSMGGLRAVISVPL</sequence>
<dbReference type="GO" id="GO:0005886">
    <property type="term" value="C:plasma membrane"/>
    <property type="evidence" value="ECO:0007669"/>
    <property type="project" value="UniProtKB-SubCell"/>
</dbReference>
<dbReference type="Gene3D" id="3.30.565.10">
    <property type="entry name" value="Histidine kinase-like ATPase, C-terminal domain"/>
    <property type="match status" value="1"/>
</dbReference>
<dbReference type="CDD" id="cd00082">
    <property type="entry name" value="HisKA"/>
    <property type="match status" value="1"/>
</dbReference>
<dbReference type="SMART" id="SM00388">
    <property type="entry name" value="HisKA"/>
    <property type="match status" value="1"/>
</dbReference>
<evidence type="ECO:0000256" key="10">
    <source>
        <dbReference type="ARBA" id="ARBA00022777"/>
    </source>
</evidence>
<dbReference type="InterPro" id="IPR050980">
    <property type="entry name" value="2C_sensor_his_kinase"/>
</dbReference>
<evidence type="ECO:0000313" key="18">
    <source>
        <dbReference type="EMBL" id="MTD95686.1"/>
    </source>
</evidence>
<dbReference type="GO" id="GO:0005524">
    <property type="term" value="F:ATP binding"/>
    <property type="evidence" value="ECO:0007669"/>
    <property type="project" value="UniProtKB-KW"/>
</dbReference>
<keyword evidence="12 15" id="KW-1133">Transmembrane helix</keyword>
<dbReference type="PRINTS" id="PR00344">
    <property type="entry name" value="BCTRLSENSOR"/>
</dbReference>
<feature type="transmembrane region" description="Helical" evidence="15">
    <location>
        <begin position="164"/>
        <end position="184"/>
    </location>
</feature>
<protein>
    <recommendedName>
        <fullName evidence="3">histidine kinase</fullName>
        <ecNumber evidence="3">2.7.13.3</ecNumber>
    </recommendedName>
</protein>
<name>A0A6I3KQ09_9HYPH</name>
<reference evidence="18 19" key="1">
    <citation type="submission" date="2019-11" db="EMBL/GenBank/DDBJ databases">
        <title>Identification of a novel strain.</title>
        <authorList>
            <person name="Xu Q."/>
            <person name="Wang G."/>
        </authorList>
    </citation>
    <scope>NUCLEOTIDE SEQUENCE [LARGE SCALE GENOMIC DNA]</scope>
    <source>
        <strain evidence="19">xq</strain>
    </source>
</reference>
<evidence type="ECO:0000256" key="4">
    <source>
        <dbReference type="ARBA" id="ARBA00022475"/>
    </source>
</evidence>
<dbReference type="PANTHER" id="PTHR44936:SF5">
    <property type="entry name" value="SENSOR HISTIDINE KINASE ENVZ"/>
    <property type="match status" value="1"/>
</dbReference>
<dbReference type="Gene3D" id="1.10.287.130">
    <property type="match status" value="1"/>
</dbReference>
<dbReference type="Pfam" id="PF02518">
    <property type="entry name" value="HATPase_c"/>
    <property type="match status" value="1"/>
</dbReference>
<feature type="domain" description="Histidine kinase" evidence="16">
    <location>
        <begin position="246"/>
        <end position="445"/>
    </location>
</feature>
<evidence type="ECO:0000256" key="14">
    <source>
        <dbReference type="ARBA" id="ARBA00023136"/>
    </source>
</evidence>
<dbReference type="InterPro" id="IPR003661">
    <property type="entry name" value="HisK_dim/P_dom"/>
</dbReference>
<keyword evidence="8 15" id="KW-0812">Transmembrane</keyword>
<comment type="subcellular location">
    <subcellularLocation>
        <location evidence="2">Cell inner membrane</location>
        <topology evidence="2">Multi-pass membrane protein</topology>
    </subcellularLocation>
</comment>
<keyword evidence="9" id="KW-0547">Nucleotide-binding</keyword>
<dbReference type="Proteomes" id="UP000440694">
    <property type="component" value="Unassembled WGS sequence"/>
</dbReference>
<evidence type="ECO:0000256" key="1">
    <source>
        <dbReference type="ARBA" id="ARBA00000085"/>
    </source>
</evidence>
<evidence type="ECO:0000259" key="16">
    <source>
        <dbReference type="PROSITE" id="PS50109"/>
    </source>
</evidence>
<comment type="catalytic activity">
    <reaction evidence="1">
        <text>ATP + protein L-histidine = ADP + protein N-phospho-L-histidine.</text>
        <dbReference type="EC" id="2.7.13.3"/>
    </reaction>
</comment>
<proteinExistence type="predicted"/>
<dbReference type="CDD" id="cd00075">
    <property type="entry name" value="HATPase"/>
    <property type="match status" value="1"/>
</dbReference>
<dbReference type="InterPro" id="IPR003660">
    <property type="entry name" value="HAMP_dom"/>
</dbReference>
<gene>
    <name evidence="18" type="ORF">GIW81_15205</name>
</gene>
<keyword evidence="13" id="KW-0902">Two-component regulatory system</keyword>
<organism evidence="18 19">
    <name type="scientific">Hyphomicrobium album</name>
    <dbReference type="NCBI Taxonomy" id="2665159"/>
    <lineage>
        <taxon>Bacteria</taxon>
        <taxon>Pseudomonadati</taxon>
        <taxon>Pseudomonadota</taxon>
        <taxon>Alphaproteobacteria</taxon>
        <taxon>Hyphomicrobiales</taxon>
        <taxon>Hyphomicrobiaceae</taxon>
        <taxon>Hyphomicrobium</taxon>
    </lineage>
</organism>
<dbReference type="InterPro" id="IPR036097">
    <property type="entry name" value="HisK_dim/P_sf"/>
</dbReference>
<keyword evidence="6" id="KW-0597">Phosphoprotein</keyword>
<accession>A0A6I3KQ09</accession>
<keyword evidence="11" id="KW-0067">ATP-binding</keyword>
<evidence type="ECO:0000256" key="9">
    <source>
        <dbReference type="ARBA" id="ARBA00022741"/>
    </source>
</evidence>
<dbReference type="InterPro" id="IPR005467">
    <property type="entry name" value="His_kinase_dom"/>
</dbReference>
<keyword evidence="4" id="KW-1003">Cell membrane</keyword>
<feature type="domain" description="HAMP" evidence="17">
    <location>
        <begin position="185"/>
        <end position="238"/>
    </location>
</feature>
<comment type="caution">
    <text evidence="18">The sequence shown here is derived from an EMBL/GenBank/DDBJ whole genome shotgun (WGS) entry which is preliminary data.</text>
</comment>
<evidence type="ECO:0000256" key="3">
    <source>
        <dbReference type="ARBA" id="ARBA00012438"/>
    </source>
</evidence>
<evidence type="ECO:0000256" key="13">
    <source>
        <dbReference type="ARBA" id="ARBA00023012"/>
    </source>
</evidence>
<keyword evidence="10" id="KW-0418">Kinase</keyword>
<dbReference type="SMART" id="SM00387">
    <property type="entry name" value="HATPase_c"/>
    <property type="match status" value="1"/>
</dbReference>
<evidence type="ECO:0000256" key="11">
    <source>
        <dbReference type="ARBA" id="ARBA00022840"/>
    </source>
</evidence>
<evidence type="ECO:0000259" key="17">
    <source>
        <dbReference type="PROSITE" id="PS50885"/>
    </source>
</evidence>
<evidence type="ECO:0000256" key="8">
    <source>
        <dbReference type="ARBA" id="ARBA00022692"/>
    </source>
</evidence>
<dbReference type="SUPFAM" id="SSF55874">
    <property type="entry name" value="ATPase domain of HSP90 chaperone/DNA topoisomerase II/histidine kinase"/>
    <property type="match status" value="1"/>
</dbReference>
<dbReference type="EMBL" id="WMBQ01000002">
    <property type="protein sequence ID" value="MTD95686.1"/>
    <property type="molecule type" value="Genomic_DNA"/>
</dbReference>
<evidence type="ECO:0000256" key="2">
    <source>
        <dbReference type="ARBA" id="ARBA00004429"/>
    </source>
</evidence>
<feature type="transmembrane region" description="Helical" evidence="15">
    <location>
        <begin position="16"/>
        <end position="40"/>
    </location>
</feature>
<dbReference type="PANTHER" id="PTHR44936">
    <property type="entry name" value="SENSOR PROTEIN CREC"/>
    <property type="match status" value="1"/>
</dbReference>
<evidence type="ECO:0000256" key="15">
    <source>
        <dbReference type="SAM" id="Phobius"/>
    </source>
</evidence>
<dbReference type="InterPro" id="IPR004358">
    <property type="entry name" value="Sig_transdc_His_kin-like_C"/>
</dbReference>
<dbReference type="PROSITE" id="PS50109">
    <property type="entry name" value="HIS_KIN"/>
    <property type="match status" value="1"/>
</dbReference>
<evidence type="ECO:0000256" key="7">
    <source>
        <dbReference type="ARBA" id="ARBA00022679"/>
    </source>
</evidence>
<dbReference type="AlphaFoldDB" id="A0A6I3KQ09"/>
<keyword evidence="5" id="KW-0997">Cell inner membrane</keyword>
<dbReference type="InterPro" id="IPR003594">
    <property type="entry name" value="HATPase_dom"/>
</dbReference>
<keyword evidence="14 15" id="KW-0472">Membrane</keyword>
<evidence type="ECO:0000256" key="5">
    <source>
        <dbReference type="ARBA" id="ARBA00022519"/>
    </source>
</evidence>
<dbReference type="RefSeq" id="WP_154740795.1">
    <property type="nucleotide sequence ID" value="NZ_WMBQ01000002.1"/>
</dbReference>
<dbReference type="CDD" id="cd06225">
    <property type="entry name" value="HAMP"/>
    <property type="match status" value="1"/>
</dbReference>
<dbReference type="SMART" id="SM00304">
    <property type="entry name" value="HAMP"/>
    <property type="match status" value="1"/>
</dbReference>
<evidence type="ECO:0000256" key="12">
    <source>
        <dbReference type="ARBA" id="ARBA00022989"/>
    </source>
</evidence>
<dbReference type="GO" id="GO:0000155">
    <property type="term" value="F:phosphorelay sensor kinase activity"/>
    <property type="evidence" value="ECO:0007669"/>
    <property type="project" value="InterPro"/>
</dbReference>
<evidence type="ECO:0000313" key="19">
    <source>
        <dbReference type="Proteomes" id="UP000440694"/>
    </source>
</evidence>